<name>A0AAN7I230_9FUNG</name>
<dbReference type="Pfam" id="PF00320">
    <property type="entry name" value="GATA"/>
    <property type="match status" value="1"/>
</dbReference>
<dbReference type="GO" id="GO:0006355">
    <property type="term" value="P:regulation of DNA-templated transcription"/>
    <property type="evidence" value="ECO:0007669"/>
    <property type="project" value="InterPro"/>
</dbReference>
<feature type="domain" description="GATA-type" evidence="6">
    <location>
        <begin position="396"/>
        <end position="427"/>
    </location>
</feature>
<dbReference type="InterPro" id="IPR000679">
    <property type="entry name" value="Znf_GATA"/>
</dbReference>
<dbReference type="GO" id="GO:0008270">
    <property type="term" value="F:zinc ion binding"/>
    <property type="evidence" value="ECO:0007669"/>
    <property type="project" value="UniProtKB-KW"/>
</dbReference>
<feature type="compositionally biased region" description="Polar residues" evidence="5">
    <location>
        <begin position="333"/>
        <end position="357"/>
    </location>
</feature>
<comment type="caution">
    <text evidence="7">The sequence shown here is derived from an EMBL/GenBank/DDBJ whole genome shotgun (WGS) entry which is preliminary data.</text>
</comment>
<evidence type="ECO:0000256" key="1">
    <source>
        <dbReference type="ARBA" id="ARBA00022723"/>
    </source>
</evidence>
<feature type="region of interest" description="Disordered" evidence="5">
    <location>
        <begin position="318"/>
        <end position="357"/>
    </location>
</feature>
<dbReference type="EMBL" id="JASEJX010000012">
    <property type="protein sequence ID" value="KAK4518483.1"/>
    <property type="molecule type" value="Genomic_DNA"/>
</dbReference>
<dbReference type="RefSeq" id="XP_064685149.1">
    <property type="nucleotide sequence ID" value="XM_064827947.1"/>
</dbReference>
<evidence type="ECO:0000256" key="3">
    <source>
        <dbReference type="ARBA" id="ARBA00022833"/>
    </source>
</evidence>
<sequence length="467" mass="52135">MDYGVKAGDMLKSRSLLDFIHPDELSLAITDLLNFVRIKTLAGAVTRCRLRNIQSLIHQEHTRNNFKVDNLQNWIITDVVMYTATNNSILTFFHSLQLEIDNTAANCNSLSRHTNLLDTPIPATPTATTSTPTITTNNSILSTTTNANCCGTGQLNPDESNKISSILQKHSLMKDEPLRLFQIYDTQCQQLLISWPNTTAMETVMDLTRSITLKEMDRRLQYPQLKSSAAACTHHSHSRSNMLLESNKMCQVERIIITYGNLTFTCFQITALKAEDRLYYSSDHRSGTSADNNSNSNSIPNHGVRKSNLSKILNSITTNATTSPSGKAAPLVSSPNQQIHPYSHDIQTNKKSNSVDQSSLVSASPFMEAMATSESSDNTRSPLPRAWRGRFGVFEKKCENCQTNTSPEWRKGPGGHKTLCNACGLRYARLVAKHEKRQYLQPKDEEQTMLVGASTSTTKFKSYKSKK</sequence>
<dbReference type="GeneID" id="89952387"/>
<keyword evidence="1" id="KW-0479">Metal-binding</keyword>
<evidence type="ECO:0000256" key="4">
    <source>
        <dbReference type="PROSITE-ProRule" id="PRU00094"/>
    </source>
</evidence>
<feature type="compositionally biased region" description="Polar residues" evidence="5">
    <location>
        <begin position="287"/>
        <end position="300"/>
    </location>
</feature>
<dbReference type="PROSITE" id="PS00344">
    <property type="entry name" value="GATA_ZN_FINGER_1"/>
    <property type="match status" value="1"/>
</dbReference>
<keyword evidence="3" id="KW-0862">Zinc</keyword>
<keyword evidence="2 4" id="KW-0863">Zinc-finger</keyword>
<dbReference type="CDD" id="cd00202">
    <property type="entry name" value="ZnF_GATA"/>
    <property type="match status" value="1"/>
</dbReference>
<evidence type="ECO:0000259" key="6">
    <source>
        <dbReference type="PROSITE" id="PS50114"/>
    </source>
</evidence>
<dbReference type="InterPro" id="IPR013088">
    <property type="entry name" value="Znf_NHR/GATA"/>
</dbReference>
<evidence type="ECO:0000256" key="2">
    <source>
        <dbReference type="ARBA" id="ARBA00022771"/>
    </source>
</evidence>
<dbReference type="SMART" id="SM00401">
    <property type="entry name" value="ZnF_GATA"/>
    <property type="match status" value="1"/>
</dbReference>
<dbReference type="Gene3D" id="3.30.50.10">
    <property type="entry name" value="Erythroid Transcription Factor GATA-1, subunit A"/>
    <property type="match status" value="1"/>
</dbReference>
<dbReference type="GO" id="GO:0043565">
    <property type="term" value="F:sequence-specific DNA binding"/>
    <property type="evidence" value="ECO:0007669"/>
    <property type="project" value="InterPro"/>
</dbReference>
<dbReference type="PROSITE" id="PS50114">
    <property type="entry name" value="GATA_ZN_FINGER_2"/>
    <property type="match status" value="1"/>
</dbReference>
<evidence type="ECO:0000256" key="5">
    <source>
        <dbReference type="SAM" id="MobiDB-lite"/>
    </source>
</evidence>
<reference evidence="7 8" key="1">
    <citation type="submission" date="2022-11" db="EMBL/GenBank/DDBJ databases">
        <title>Mucor velutinosus strain NIH1002 WGS.</title>
        <authorList>
            <person name="Subramanian P."/>
            <person name="Mullikin J.C."/>
            <person name="Segre J.A."/>
            <person name="Zelazny A.M."/>
        </authorList>
    </citation>
    <scope>NUCLEOTIDE SEQUENCE [LARGE SCALE GENOMIC DNA]</scope>
    <source>
        <strain evidence="7 8">NIH1002</strain>
    </source>
</reference>
<protein>
    <recommendedName>
        <fullName evidence="6">GATA-type domain-containing protein</fullName>
    </recommendedName>
</protein>
<feature type="region of interest" description="Disordered" evidence="5">
    <location>
        <begin position="283"/>
        <end position="305"/>
    </location>
</feature>
<dbReference type="PANTHER" id="PTHR45658">
    <property type="entry name" value="GATA TRANSCRIPTION FACTOR"/>
    <property type="match status" value="1"/>
</dbReference>
<accession>A0AAN7I230</accession>
<gene>
    <name evidence="7" type="ORF">ATC70_008701</name>
</gene>
<dbReference type="AlphaFoldDB" id="A0AAN7I230"/>
<dbReference type="SUPFAM" id="SSF57716">
    <property type="entry name" value="Glucocorticoid receptor-like (DNA-binding domain)"/>
    <property type="match status" value="1"/>
</dbReference>
<organism evidence="7 8">
    <name type="scientific">Mucor velutinosus</name>
    <dbReference type="NCBI Taxonomy" id="708070"/>
    <lineage>
        <taxon>Eukaryota</taxon>
        <taxon>Fungi</taxon>
        <taxon>Fungi incertae sedis</taxon>
        <taxon>Mucoromycota</taxon>
        <taxon>Mucoromycotina</taxon>
        <taxon>Mucoromycetes</taxon>
        <taxon>Mucorales</taxon>
        <taxon>Mucorineae</taxon>
        <taxon>Mucoraceae</taxon>
        <taxon>Mucor</taxon>
    </lineage>
</organism>
<evidence type="ECO:0000313" key="7">
    <source>
        <dbReference type="EMBL" id="KAK4518483.1"/>
    </source>
</evidence>
<keyword evidence="8" id="KW-1185">Reference proteome</keyword>
<evidence type="ECO:0000313" key="8">
    <source>
        <dbReference type="Proteomes" id="UP001304243"/>
    </source>
</evidence>
<proteinExistence type="predicted"/>
<dbReference type="InterPro" id="IPR051140">
    <property type="entry name" value="GATA_TF"/>
</dbReference>
<dbReference type="Proteomes" id="UP001304243">
    <property type="component" value="Unassembled WGS sequence"/>
</dbReference>